<dbReference type="InterPro" id="IPR022770">
    <property type="entry name" value="IucA/IucC-like_C"/>
</dbReference>
<comment type="pathway">
    <text evidence="1">Siderophore biosynthesis.</text>
</comment>
<dbReference type="Proteomes" id="UP001199469">
    <property type="component" value="Unassembled WGS sequence"/>
</dbReference>
<name>A0ABS8PBZ9_9PSEU</name>
<dbReference type="Pfam" id="PF04183">
    <property type="entry name" value="IucA_IucC"/>
    <property type="match status" value="1"/>
</dbReference>
<dbReference type="RefSeq" id="WP_230737136.1">
    <property type="nucleotide sequence ID" value="NZ_JAJNDB010000004.1"/>
</dbReference>
<dbReference type="EMBL" id="JAJNDB010000004">
    <property type="protein sequence ID" value="MCD2195753.1"/>
    <property type="molecule type" value="Genomic_DNA"/>
</dbReference>
<reference evidence="5 6" key="1">
    <citation type="submission" date="2021-11" db="EMBL/GenBank/DDBJ databases">
        <title>Draft genome sequence of Actinomycetospora sp. SF1 isolated from the rhizosphere soil.</title>
        <authorList>
            <person name="Duangmal K."/>
            <person name="Chantavorakit T."/>
        </authorList>
    </citation>
    <scope>NUCLEOTIDE SEQUENCE [LARGE SCALE GENOMIC DNA]</scope>
    <source>
        <strain evidence="5 6">TBRC 5722</strain>
    </source>
</reference>
<dbReference type="InterPro" id="IPR007310">
    <property type="entry name" value="Aerobactin_biosyn_IucA/IucC_N"/>
</dbReference>
<feature type="domain" description="Aerobactin siderophore biosynthesis IucA/IucC-like C-terminal" evidence="4">
    <location>
        <begin position="384"/>
        <end position="525"/>
    </location>
</feature>
<comment type="similarity">
    <text evidence="2">Belongs to the IucA/IucC family.</text>
</comment>
<gene>
    <name evidence="5" type="ORF">LQ327_20485</name>
</gene>
<comment type="caution">
    <text evidence="5">The sequence shown here is derived from an EMBL/GenBank/DDBJ whole genome shotgun (WGS) entry which is preliminary data.</text>
</comment>
<evidence type="ECO:0000313" key="5">
    <source>
        <dbReference type="EMBL" id="MCD2195753.1"/>
    </source>
</evidence>
<dbReference type="PANTHER" id="PTHR34384:SF6">
    <property type="entry name" value="STAPHYLOFERRIN B SYNTHASE"/>
    <property type="match status" value="1"/>
</dbReference>
<dbReference type="Pfam" id="PF06276">
    <property type="entry name" value="FhuF"/>
    <property type="match status" value="1"/>
</dbReference>
<keyword evidence="6" id="KW-1185">Reference proteome</keyword>
<evidence type="ECO:0000256" key="2">
    <source>
        <dbReference type="ARBA" id="ARBA00007832"/>
    </source>
</evidence>
<proteinExistence type="inferred from homology"/>
<dbReference type="Gene3D" id="1.10.510.40">
    <property type="match status" value="1"/>
</dbReference>
<evidence type="ECO:0000259" key="3">
    <source>
        <dbReference type="Pfam" id="PF04183"/>
    </source>
</evidence>
<protein>
    <submittedName>
        <fullName evidence="5">Siderophore staphylobactin biosynthesis protein SbnC</fullName>
    </submittedName>
</protein>
<dbReference type="PANTHER" id="PTHR34384">
    <property type="entry name" value="L-2,3-DIAMINOPROPANOATE--CITRATE LIGASE"/>
    <property type="match status" value="1"/>
</dbReference>
<evidence type="ECO:0000259" key="4">
    <source>
        <dbReference type="Pfam" id="PF06276"/>
    </source>
</evidence>
<organism evidence="5 6">
    <name type="scientific">Actinomycetospora endophytica</name>
    <dbReference type="NCBI Taxonomy" id="2291215"/>
    <lineage>
        <taxon>Bacteria</taxon>
        <taxon>Bacillati</taxon>
        <taxon>Actinomycetota</taxon>
        <taxon>Actinomycetes</taxon>
        <taxon>Pseudonocardiales</taxon>
        <taxon>Pseudonocardiaceae</taxon>
        <taxon>Actinomycetospora</taxon>
    </lineage>
</organism>
<dbReference type="InterPro" id="IPR037455">
    <property type="entry name" value="LucA/IucC-like"/>
</dbReference>
<accession>A0ABS8PBZ9</accession>
<sequence>MTQAVLRDLVDAALQEGLAEVEPPDDDGGWGRIGTARVRLRDGGALQRWRAVPGSDVLSPRGEPLTPAAALGALGLGGPGAAAAAEDLTAAAEHGFDVCRGLAALGPGPTPPDLLAGERWAATRGRPFLPTARAVSGWTTDEVRLFGPMRTEPLSCAWVAVARDHLRLGAFEGSADLAHAVLGEQRSCLDDALRRAGIDDRTHQPLPVHPWQRDHVLSREFAPEIAAGLVVDLEVELGRLHPTSSWRTLVVADDPRTHVKLPLGVATLGAARLLPPRYLDNGDRAERLLRHVVAADPELTRLVGVCDEGRWAGWNDGTDEFDDRPGHLAAQIRRYPVDDGHVALPLGALAADAWDELGPALGVGDPPAFFAGLAEEFLVMVVGFLARGVLPEVHGQNVVVRLAPGGAVVGFVLRDHDAVRIHPPWLDAAGVADPGYRIRPGARQSLRLDAPEELVAYAQTLGVQVALYAVADALARRFGVPERTFWDLVRAAVEGALRREGLPSEVTAVLERVLLEAATWPSRTVLGPLLAHGRSGSVSMPAGQGTVPNPLRCA</sequence>
<evidence type="ECO:0000256" key="1">
    <source>
        <dbReference type="ARBA" id="ARBA00004924"/>
    </source>
</evidence>
<evidence type="ECO:0000313" key="6">
    <source>
        <dbReference type="Proteomes" id="UP001199469"/>
    </source>
</evidence>
<feature type="domain" description="Aerobactin siderophore biosynthesis IucA/IucC N-terminal" evidence="3">
    <location>
        <begin position="117"/>
        <end position="350"/>
    </location>
</feature>